<reference evidence="10" key="2">
    <citation type="submission" date="2016-11" db="EMBL/GenBank/DDBJ databases">
        <authorList>
            <person name="Jaros S."/>
            <person name="Januszkiewicz K."/>
            <person name="Wedrychowicz H."/>
        </authorList>
    </citation>
    <scope>NUCLEOTIDE SEQUENCE [LARGE SCALE GENOMIC DNA]</scope>
    <source>
        <strain evidence="10">DSM 4029</strain>
    </source>
</reference>
<feature type="binding site" evidence="5">
    <location>
        <position position="20"/>
    </location>
    <ligand>
        <name>xanthine</name>
        <dbReference type="ChEBI" id="CHEBI:17712"/>
    </ligand>
</feature>
<dbReference type="EC" id="2.4.2.22" evidence="5 6"/>
<dbReference type="CDD" id="cd06223">
    <property type="entry name" value="PRTases_typeI"/>
    <property type="match status" value="1"/>
</dbReference>
<reference evidence="8 11" key="3">
    <citation type="journal article" date="2019" name="Nat. Med.">
        <title>A library of human gut bacterial isolates paired with longitudinal multiomics data enables mechanistic microbiome research.</title>
        <authorList>
            <person name="Poyet M."/>
            <person name="Groussin M."/>
            <person name="Gibbons S.M."/>
            <person name="Avila-Pacheco J."/>
            <person name="Jiang X."/>
            <person name="Kearney S.M."/>
            <person name="Perrotta A.R."/>
            <person name="Berdy B."/>
            <person name="Zhao S."/>
            <person name="Lieberman T.D."/>
            <person name="Swanson P.K."/>
            <person name="Smith M."/>
            <person name="Roesemann S."/>
            <person name="Alexander J.E."/>
            <person name="Rich S.A."/>
            <person name="Livny J."/>
            <person name="Vlamakis H."/>
            <person name="Clish C."/>
            <person name="Bullock K."/>
            <person name="Deik A."/>
            <person name="Scott J."/>
            <person name="Pierce K.A."/>
            <person name="Xavier R.J."/>
            <person name="Alm E.J."/>
        </authorList>
    </citation>
    <scope>NUCLEOTIDE SEQUENCE [LARGE SCALE GENOMIC DNA]</scope>
    <source>
        <strain evidence="8 11">BIOML-A2</strain>
    </source>
</reference>
<dbReference type="Gene3D" id="3.40.50.2020">
    <property type="match status" value="1"/>
</dbReference>
<keyword evidence="2 5" id="KW-0328">Glycosyltransferase</keyword>
<feature type="binding site" evidence="5">
    <location>
        <position position="157"/>
    </location>
    <ligand>
        <name>xanthine</name>
        <dbReference type="ChEBI" id="CHEBI:17712"/>
    </ligand>
</feature>
<proteinExistence type="inferred from homology"/>
<comment type="function">
    <text evidence="5">Converts the preformed base xanthine, a product of nucleic acid breakdown, to xanthosine 5'-monophosphate (XMP), so it can be reused for RNA or DNA synthesis.</text>
</comment>
<evidence type="ECO:0000256" key="2">
    <source>
        <dbReference type="ARBA" id="ARBA00022676"/>
    </source>
</evidence>
<feature type="domain" description="Phosphoribosyltransferase" evidence="7">
    <location>
        <begin position="53"/>
        <end position="158"/>
    </location>
</feature>
<dbReference type="AlphaFoldDB" id="A0AAQ1MC18"/>
<evidence type="ECO:0000313" key="9">
    <source>
        <dbReference type="EMBL" id="SHF81929.1"/>
    </source>
</evidence>
<comment type="pathway">
    <text evidence="5">Purine metabolism; XMP biosynthesis via salvage pathway; XMP from xanthine: step 1/1.</text>
</comment>
<keyword evidence="4 5" id="KW-0660">Purine salvage</keyword>
<evidence type="ECO:0000256" key="6">
    <source>
        <dbReference type="NCBIfam" id="TIGR01744"/>
    </source>
</evidence>
<dbReference type="InterPro" id="IPR050118">
    <property type="entry name" value="Pur/Pyrimidine_PRTase"/>
</dbReference>
<evidence type="ECO:0000256" key="4">
    <source>
        <dbReference type="ARBA" id="ARBA00022726"/>
    </source>
</evidence>
<dbReference type="Proteomes" id="UP000184089">
    <property type="component" value="Unassembled WGS sequence"/>
</dbReference>
<evidence type="ECO:0000313" key="8">
    <source>
        <dbReference type="EMBL" id="MZL70085.1"/>
    </source>
</evidence>
<dbReference type="GO" id="GO:0046110">
    <property type="term" value="P:xanthine metabolic process"/>
    <property type="evidence" value="ECO:0007669"/>
    <property type="project" value="UniProtKB-UniRule"/>
</dbReference>
<dbReference type="InterPro" id="IPR010079">
    <property type="entry name" value="Xanthine_PRibTrfase"/>
</dbReference>
<comment type="catalytic activity">
    <reaction evidence="5">
        <text>XMP + diphosphate = xanthine + 5-phospho-alpha-D-ribose 1-diphosphate</text>
        <dbReference type="Rhea" id="RHEA:10800"/>
        <dbReference type="ChEBI" id="CHEBI:17712"/>
        <dbReference type="ChEBI" id="CHEBI:33019"/>
        <dbReference type="ChEBI" id="CHEBI:57464"/>
        <dbReference type="ChEBI" id="CHEBI:58017"/>
        <dbReference type="EC" id="2.4.2.22"/>
    </reaction>
</comment>
<comment type="subcellular location">
    <subcellularLocation>
        <location evidence="5">Cytoplasm</location>
    </subcellularLocation>
</comment>
<comment type="subunit">
    <text evidence="5">Homodimer.</text>
</comment>
<feature type="binding site" evidence="5">
    <location>
        <begin position="129"/>
        <end position="133"/>
    </location>
    <ligand>
        <name>5-phospho-alpha-D-ribose 1-diphosphate</name>
        <dbReference type="ChEBI" id="CHEBI:58017"/>
    </ligand>
</feature>
<evidence type="ECO:0000259" key="7">
    <source>
        <dbReference type="Pfam" id="PF00156"/>
    </source>
</evidence>
<keyword evidence="3 5" id="KW-0808">Transferase</keyword>
<dbReference type="Proteomes" id="UP000474718">
    <property type="component" value="Unassembled WGS sequence"/>
</dbReference>
<comment type="caution">
    <text evidence="9">The sequence shown here is derived from an EMBL/GenBank/DDBJ whole genome shotgun (WGS) entry which is preliminary data.</text>
</comment>
<organism evidence="9 10">
    <name type="scientific">Bittarella massiliensis</name>
    <name type="common">ex Durand et al. 2017</name>
    <dbReference type="NCBI Taxonomy" id="1720313"/>
    <lineage>
        <taxon>Bacteria</taxon>
        <taxon>Bacillati</taxon>
        <taxon>Bacillota</taxon>
        <taxon>Clostridia</taxon>
        <taxon>Eubacteriales</taxon>
        <taxon>Oscillospiraceae</taxon>
        <taxon>Bittarella (ex Durand et al. 2017)</taxon>
    </lineage>
</organism>
<dbReference type="PANTHER" id="PTHR43864">
    <property type="entry name" value="HYPOXANTHINE/GUANINE PHOSPHORIBOSYLTRANSFERASE"/>
    <property type="match status" value="1"/>
</dbReference>
<dbReference type="HAMAP" id="MF_01184">
    <property type="entry name" value="XPRTase"/>
    <property type="match status" value="1"/>
</dbReference>
<reference evidence="9" key="1">
    <citation type="submission" date="2016-11" db="EMBL/GenBank/DDBJ databases">
        <authorList>
            <person name="Varghese N."/>
            <person name="Submissions S."/>
        </authorList>
    </citation>
    <scope>NUCLEOTIDE SEQUENCE</scope>
    <source>
        <strain evidence="9">DSM 4029</strain>
    </source>
</reference>
<dbReference type="GO" id="GO:0005737">
    <property type="term" value="C:cytoplasm"/>
    <property type="evidence" value="ECO:0007669"/>
    <property type="project" value="UniProtKB-SubCell"/>
</dbReference>
<dbReference type="InterPro" id="IPR000836">
    <property type="entry name" value="PRTase_dom"/>
</dbReference>
<dbReference type="NCBIfam" id="TIGR01744">
    <property type="entry name" value="XPRTase"/>
    <property type="match status" value="1"/>
</dbReference>
<keyword evidence="1 5" id="KW-0963">Cytoplasm</keyword>
<dbReference type="PANTHER" id="PTHR43864:SF1">
    <property type="entry name" value="XANTHINE PHOSPHORIBOSYLTRANSFERASE"/>
    <property type="match status" value="1"/>
</dbReference>
<dbReference type="RefSeq" id="WP_021658896.1">
    <property type="nucleotide sequence ID" value="NZ_FQVY01000001.1"/>
</dbReference>
<keyword evidence="11" id="KW-1185">Reference proteome</keyword>
<feature type="binding site" evidence="5">
    <location>
        <position position="27"/>
    </location>
    <ligand>
        <name>xanthine</name>
        <dbReference type="ChEBI" id="CHEBI:17712"/>
    </ligand>
</feature>
<dbReference type="EMBL" id="WWVX01000007">
    <property type="protein sequence ID" value="MZL70085.1"/>
    <property type="molecule type" value="Genomic_DNA"/>
</dbReference>
<dbReference type="EMBL" id="FQVY01000001">
    <property type="protein sequence ID" value="SHF81929.1"/>
    <property type="molecule type" value="Genomic_DNA"/>
</dbReference>
<protein>
    <recommendedName>
        <fullName evidence="5 6">Xanthine phosphoribosyltransferase</fullName>
        <shortName evidence="5">XPRTase</shortName>
        <ecNumber evidence="5 6">2.4.2.22</ecNumber>
    </recommendedName>
</protein>
<name>A0AAQ1MC18_9FIRM</name>
<dbReference type="SUPFAM" id="SSF53271">
    <property type="entry name" value="PRTase-like"/>
    <property type="match status" value="1"/>
</dbReference>
<dbReference type="GO" id="GO:0006166">
    <property type="term" value="P:purine ribonucleoside salvage"/>
    <property type="evidence" value="ECO:0007669"/>
    <property type="project" value="UniProtKB-KW"/>
</dbReference>
<evidence type="ECO:0000256" key="1">
    <source>
        <dbReference type="ARBA" id="ARBA00022490"/>
    </source>
</evidence>
<dbReference type="GO" id="GO:0000310">
    <property type="term" value="F:xanthine phosphoribosyltransferase activity"/>
    <property type="evidence" value="ECO:0007669"/>
    <property type="project" value="UniProtKB-UniRule"/>
</dbReference>
<evidence type="ECO:0000256" key="3">
    <source>
        <dbReference type="ARBA" id="ARBA00022679"/>
    </source>
</evidence>
<sequence>MELLKQRILQDGKVKPGHILKVDSFLNHQMDIPLLDEIGAEFARRFAGVPVSKILTIEASGIGIAAIAARHFGNVPVIFAKKTKSKNLDGDILTAQVTSYTRGTTFDIQVESKFVNPGDHILILDDFLARGQALLGLIQLVQQAGATIAGCGIVIEKGFQDGGELVRRTGVRLESLAVIKEMSDDSLVFAD</sequence>
<dbReference type="GO" id="GO:0032265">
    <property type="term" value="P:XMP salvage"/>
    <property type="evidence" value="ECO:0007669"/>
    <property type="project" value="UniProtKB-UniRule"/>
</dbReference>
<accession>A0AAQ1MC18</accession>
<evidence type="ECO:0000313" key="11">
    <source>
        <dbReference type="Proteomes" id="UP000474718"/>
    </source>
</evidence>
<evidence type="ECO:0000256" key="5">
    <source>
        <dbReference type="HAMAP-Rule" id="MF_01184"/>
    </source>
</evidence>
<dbReference type="InterPro" id="IPR029057">
    <property type="entry name" value="PRTase-like"/>
</dbReference>
<comment type="similarity">
    <text evidence="5">Belongs to the purine/pyrimidine phosphoribosyltransferase family. Xpt subfamily.</text>
</comment>
<evidence type="ECO:0000313" key="10">
    <source>
        <dbReference type="Proteomes" id="UP000184089"/>
    </source>
</evidence>
<gene>
    <name evidence="5" type="primary">xpt</name>
    <name evidence="8" type="ORF">GT747_10005</name>
    <name evidence="9" type="ORF">SAMN05444424_0795</name>
</gene>
<dbReference type="Pfam" id="PF00156">
    <property type="entry name" value="Pribosyltran"/>
    <property type="match status" value="1"/>
</dbReference>
<dbReference type="NCBIfam" id="NF006671">
    <property type="entry name" value="PRK09219.1"/>
    <property type="match status" value="1"/>
</dbReference>